<dbReference type="AlphaFoldDB" id="D2KFM9"/>
<dbReference type="InterPro" id="IPR031330">
    <property type="entry name" value="Gly_Hdrlase_35_cat"/>
</dbReference>
<dbReference type="PRINTS" id="PR00742">
    <property type="entry name" value="GLHYDRLASE35"/>
</dbReference>
<accession>D2KFM9</accession>
<name>D2KFM9_9FIRM</name>
<dbReference type="CAZy" id="GH35">
    <property type="family name" value="Glycoside Hydrolase Family 35"/>
</dbReference>
<evidence type="ECO:0000259" key="3">
    <source>
        <dbReference type="Pfam" id="PF01301"/>
    </source>
</evidence>
<dbReference type="GO" id="GO:0005975">
    <property type="term" value="P:carbohydrate metabolic process"/>
    <property type="evidence" value="ECO:0007669"/>
    <property type="project" value="InterPro"/>
</dbReference>
<proteinExistence type="inferred from homology"/>
<evidence type="ECO:0000256" key="1">
    <source>
        <dbReference type="ARBA" id="ARBA00009809"/>
    </source>
</evidence>
<reference evidence="4" key="1">
    <citation type="journal article" date="2010" name="Appl. Environ. Microbiol.">
        <title>Cellulosilyticum ruminicola, a newly described rumen bacterium that possesses redundant fibrolytic-protein-encoding genes and degrades lignocellulose with multiple carbohydrate- borne fibrolytic enzymes.</title>
        <authorList>
            <person name="Cai S."/>
            <person name="Li J."/>
            <person name="Hu F.Z."/>
            <person name="Zhang K."/>
            <person name="Luo Y."/>
            <person name="Janto B."/>
            <person name="Boissy R."/>
            <person name="Ehrlich G."/>
            <person name="Dong X."/>
        </authorList>
    </citation>
    <scope>NUCLEOTIDE SEQUENCE</scope>
    <source>
        <strain evidence="4">CGMCC 1.5065</strain>
    </source>
</reference>
<evidence type="ECO:0000313" key="4">
    <source>
        <dbReference type="EMBL" id="ACZ98631.1"/>
    </source>
</evidence>
<dbReference type="EMBL" id="GU211307">
    <property type="protein sequence ID" value="ACZ98631.1"/>
    <property type="molecule type" value="Genomic_DNA"/>
</dbReference>
<feature type="domain" description="Glycoside hydrolase 35 catalytic" evidence="3">
    <location>
        <begin position="13"/>
        <end position="356"/>
    </location>
</feature>
<dbReference type="GO" id="GO:0004553">
    <property type="term" value="F:hydrolase activity, hydrolyzing O-glycosyl compounds"/>
    <property type="evidence" value="ECO:0007669"/>
    <property type="project" value="InterPro"/>
</dbReference>
<comment type="similarity">
    <text evidence="1 2">Belongs to the glycosyl hydrolase 35 family.</text>
</comment>
<dbReference type="Gene3D" id="3.20.20.80">
    <property type="entry name" value="Glycosidases"/>
    <property type="match status" value="1"/>
</dbReference>
<dbReference type="Pfam" id="PF01301">
    <property type="entry name" value="Glyco_hydro_35"/>
    <property type="match status" value="1"/>
</dbReference>
<dbReference type="PANTHER" id="PTHR23421">
    <property type="entry name" value="BETA-GALACTOSIDASE RELATED"/>
    <property type="match status" value="1"/>
</dbReference>
<dbReference type="SUPFAM" id="SSF51445">
    <property type="entry name" value="(Trans)glycosidases"/>
    <property type="match status" value="1"/>
</dbReference>
<dbReference type="InterPro" id="IPR017853">
    <property type="entry name" value="GH"/>
</dbReference>
<sequence length="689" mass="78675">MNTTTFGYNEKYMLKDQKPWFPIMGEIHYSRYPKAYWHESLYKMKAGGVDVVSSYVLWIHHEEIEDEYDFSGNNDLRGFVQACKDCDMQMILRIGPWCHAEVRNGGFPDWLLQKDFEVRTNDPAYLEEVRKFYTKIYEQVEGLLLKDDGPIIGIQIENEYGHCGGMNGEEGEEHMRLLTEMAKEIGFEVPIYTATGWGGAVTGGLLPVMGGYCEAPWDQRLTEIEPSGNYIFTHERNDHNIGSDFGFGTGITFDMSKFPYLTAELGGGLQVTHHRRPIATSADIGAMTMVKLGSGVNLLGYYMYHGGTNPIGKLSFLQESKATGSINDLPELSYDFRAPIRQYGQISETFKEIKLITMFIKDFGETLCEMPAIIPESNPLYPTNFKDLRTSYRHNGKSGYIFVNNYQRRYHIAAHKNVTLTVKLADETLTYPAMDIADRDYFFYPFNMKMGSCTLKTINAVPLCKLNERTYVFYSDRPVNYVLEGELGTNEILTLTRQEAKNAWKVKGSVEHLIISDGAVLQTNEGITLVGRGRASMKVYPAFEKVPEGFERKVDEGQFAVYESQTVVNVPEVSYTLISESDEKKVYEITVVNQDQTQNDLFLQIDYAGDSGKLYLGDEYIDDHFYTSRVWEVGTKRFGFPKKLRLEIMPLEENAPIFLEKWPEMKNGRALDLVKVTAESEYCHTFTMM</sequence>
<evidence type="ECO:0000256" key="2">
    <source>
        <dbReference type="RuleBase" id="RU003679"/>
    </source>
</evidence>
<dbReference type="InterPro" id="IPR001944">
    <property type="entry name" value="Glycoside_Hdrlase_35"/>
</dbReference>
<organism evidence="4">
    <name type="scientific">Cellulosilyticum ruminicola</name>
    <dbReference type="NCBI Taxonomy" id="425254"/>
    <lineage>
        <taxon>Bacteria</taxon>
        <taxon>Bacillati</taxon>
        <taxon>Bacillota</taxon>
        <taxon>Clostridia</taxon>
        <taxon>Lachnospirales</taxon>
        <taxon>Cellulosilyticaceae</taxon>
        <taxon>Cellulosilyticum</taxon>
    </lineage>
</organism>
<feature type="non-terminal residue" evidence="4">
    <location>
        <position position="689"/>
    </location>
</feature>
<protein>
    <submittedName>
        <fullName evidence="4">Galactosidase</fullName>
    </submittedName>
</protein>